<name>A0ABV7HPR8_9GAMM</name>
<dbReference type="Proteomes" id="UP001595548">
    <property type="component" value="Unassembled WGS sequence"/>
</dbReference>
<dbReference type="SUPFAM" id="SSF52833">
    <property type="entry name" value="Thioredoxin-like"/>
    <property type="match status" value="2"/>
</dbReference>
<organism evidence="3 4">
    <name type="scientific">Gilvimarinus japonicus</name>
    <dbReference type="NCBI Taxonomy" id="1796469"/>
    <lineage>
        <taxon>Bacteria</taxon>
        <taxon>Pseudomonadati</taxon>
        <taxon>Pseudomonadota</taxon>
        <taxon>Gammaproteobacteria</taxon>
        <taxon>Cellvibrionales</taxon>
        <taxon>Cellvibrionaceae</taxon>
        <taxon>Gilvimarinus</taxon>
    </lineage>
</organism>
<dbReference type="EMBL" id="JBHRTL010000001">
    <property type="protein sequence ID" value="MFC3153667.1"/>
    <property type="molecule type" value="Genomic_DNA"/>
</dbReference>
<dbReference type="InterPro" id="IPR050553">
    <property type="entry name" value="Thioredoxin_ResA/DsbE_sf"/>
</dbReference>
<keyword evidence="4" id="KW-1185">Reference proteome</keyword>
<evidence type="ECO:0000313" key="4">
    <source>
        <dbReference type="Proteomes" id="UP001595548"/>
    </source>
</evidence>
<proteinExistence type="predicted"/>
<comment type="caution">
    <text evidence="3">The sequence shown here is derived from an EMBL/GenBank/DDBJ whole genome shotgun (WGS) entry which is preliminary data.</text>
</comment>
<dbReference type="RefSeq" id="WP_382413537.1">
    <property type="nucleotide sequence ID" value="NZ_AP031500.1"/>
</dbReference>
<gene>
    <name evidence="3" type="ORF">ACFOEB_00495</name>
</gene>
<dbReference type="PANTHER" id="PTHR42852:SF13">
    <property type="entry name" value="PROTEIN DIPZ"/>
    <property type="match status" value="1"/>
</dbReference>
<dbReference type="InterPro" id="IPR036249">
    <property type="entry name" value="Thioredoxin-like_sf"/>
</dbReference>
<dbReference type="InterPro" id="IPR013766">
    <property type="entry name" value="Thioredoxin_domain"/>
</dbReference>
<feature type="domain" description="Thioredoxin" evidence="2">
    <location>
        <begin position="207"/>
        <end position="349"/>
    </location>
</feature>
<dbReference type="InterPro" id="IPR000866">
    <property type="entry name" value="AhpC/TSA"/>
</dbReference>
<dbReference type="PANTHER" id="PTHR42852">
    <property type="entry name" value="THIOL:DISULFIDE INTERCHANGE PROTEIN DSBE"/>
    <property type="match status" value="1"/>
</dbReference>
<evidence type="ECO:0000259" key="2">
    <source>
        <dbReference type="PROSITE" id="PS51352"/>
    </source>
</evidence>
<feature type="signal peptide" evidence="1">
    <location>
        <begin position="1"/>
        <end position="25"/>
    </location>
</feature>
<feature type="domain" description="Thioredoxin" evidence="2">
    <location>
        <begin position="52"/>
        <end position="189"/>
    </location>
</feature>
<dbReference type="PROSITE" id="PS51352">
    <property type="entry name" value="THIOREDOXIN_2"/>
    <property type="match status" value="2"/>
</dbReference>
<keyword evidence="1" id="KW-0732">Signal</keyword>
<dbReference type="CDD" id="cd02966">
    <property type="entry name" value="TlpA_like_family"/>
    <property type="match status" value="2"/>
</dbReference>
<evidence type="ECO:0000256" key="1">
    <source>
        <dbReference type="SAM" id="SignalP"/>
    </source>
</evidence>
<evidence type="ECO:0000313" key="3">
    <source>
        <dbReference type="EMBL" id="MFC3153667.1"/>
    </source>
</evidence>
<reference evidence="4" key="1">
    <citation type="journal article" date="2019" name="Int. J. Syst. Evol. Microbiol.">
        <title>The Global Catalogue of Microorganisms (GCM) 10K type strain sequencing project: providing services to taxonomists for standard genome sequencing and annotation.</title>
        <authorList>
            <consortium name="The Broad Institute Genomics Platform"/>
            <consortium name="The Broad Institute Genome Sequencing Center for Infectious Disease"/>
            <person name="Wu L."/>
            <person name="Ma J."/>
        </authorList>
    </citation>
    <scope>NUCLEOTIDE SEQUENCE [LARGE SCALE GENOMIC DNA]</scope>
    <source>
        <strain evidence="4">KCTC 52141</strain>
    </source>
</reference>
<dbReference type="Pfam" id="PF00578">
    <property type="entry name" value="AhpC-TSA"/>
    <property type="match status" value="1"/>
</dbReference>
<dbReference type="Gene3D" id="3.40.30.10">
    <property type="entry name" value="Glutaredoxin"/>
    <property type="match status" value="2"/>
</dbReference>
<accession>A0ABV7HPR8</accession>
<feature type="chain" id="PRO_5046005527" evidence="1">
    <location>
        <begin position="26"/>
        <end position="349"/>
    </location>
</feature>
<sequence length="349" mass="38115">MRALRLSILLVSWLLTSLAGVNALAQEASSAAEPAYDQDADGESRAKKAANGLLGRPAPALTLKTIDGESIDLLSLYGRKPVYFKFWATWCVPCRQQMPGFEDIYQKYGDDIEVIAVNTGFNDSEAAIREYTQKITMSMPIVVDDGTLGSQLNLQVTPMHVLVGRDGRVAYVGHIDGPRLERAIKAVMAEVPDATVDASAPTQTRQFAVGDTVANISLTTLSGKKVALGTSDKPQALMFFAPWCESYLAESRPAMAANCARIRKQVETLVKKSNYAWYGVSSNLWVRRDEVEAYRQETNTELPLAYDGSGELFRAFAVRDIPTIVLMKPDGTVTKIIGPDTQNISAAIK</sequence>
<protein>
    <submittedName>
        <fullName evidence="3">TlpA family protein disulfide reductase</fullName>
    </submittedName>
</protein>